<dbReference type="PROSITE" id="PS51257">
    <property type="entry name" value="PROKAR_LIPOPROTEIN"/>
    <property type="match status" value="1"/>
</dbReference>
<organism evidence="1 2">
    <name type="scientific">Flavobacterium beibuense</name>
    <dbReference type="NCBI Taxonomy" id="657326"/>
    <lineage>
        <taxon>Bacteria</taxon>
        <taxon>Pseudomonadati</taxon>
        <taxon>Bacteroidota</taxon>
        <taxon>Flavobacteriia</taxon>
        <taxon>Flavobacteriales</taxon>
        <taxon>Flavobacteriaceae</taxon>
        <taxon>Flavobacterium</taxon>
    </lineage>
</organism>
<dbReference type="Gene3D" id="2.60.40.2030">
    <property type="match status" value="1"/>
</dbReference>
<proteinExistence type="predicted"/>
<dbReference type="SUPFAM" id="SSF141072">
    <property type="entry name" value="CalX-like"/>
    <property type="match status" value="1"/>
</dbReference>
<gene>
    <name evidence="1" type="ORF">NU09_2537</name>
</gene>
<comment type="caution">
    <text evidence="1">The sequence shown here is derived from an EMBL/GenBank/DDBJ whole genome shotgun (WGS) entry which is preliminary data.</text>
</comment>
<evidence type="ECO:0000313" key="1">
    <source>
        <dbReference type="EMBL" id="RYJ42133.1"/>
    </source>
</evidence>
<name>A0A444W8L9_9FLAO</name>
<reference evidence="1 2" key="1">
    <citation type="submission" date="2014-12" db="EMBL/GenBank/DDBJ databases">
        <title>Genome sequence of Flavobacterium beibuense RSKm HC5.</title>
        <authorList>
            <person name="Kim J.F."/>
            <person name="Song J.Y."/>
            <person name="Kwak M.-J."/>
            <person name="Lee S.-W."/>
        </authorList>
    </citation>
    <scope>NUCLEOTIDE SEQUENCE [LARGE SCALE GENOMIC DNA]</scope>
    <source>
        <strain evidence="1 2">RSKm HC5</strain>
    </source>
</reference>
<dbReference type="AlphaFoldDB" id="A0A444W8L9"/>
<sequence>MNMKTFFKILLLAAVVTSCDDVEPTIFHGDDPAEQTFLSFSSGTYSLPIERNATGTSTVTLTVSTISTVDRTYNIEVIAGSANPATYSVPTSVTILAGEYTATFNITGTDNNLVNENIKTFEIKVSEASITGESLGDVQSTVNVYEVCPLQAPFLGTYKVTSTSAIFNNVFPFGNGVNIELLEGSNPYERVFFGNAYAGYGSTQRIPINFQCDYLNLGANLNAQVGCGEEDGDGNPIYIWLEPADVGDRAPYNTNNEGSFTMNFIENARGACEAPSELNSATFVKQ</sequence>
<evidence type="ECO:0008006" key="3">
    <source>
        <dbReference type="Google" id="ProtNLM"/>
    </source>
</evidence>
<protein>
    <recommendedName>
        <fullName evidence="3">Lipoprotein</fullName>
    </recommendedName>
</protein>
<dbReference type="Proteomes" id="UP000289775">
    <property type="component" value="Unassembled WGS sequence"/>
</dbReference>
<dbReference type="EMBL" id="JUIW01000008">
    <property type="protein sequence ID" value="RYJ42133.1"/>
    <property type="molecule type" value="Genomic_DNA"/>
</dbReference>
<evidence type="ECO:0000313" key="2">
    <source>
        <dbReference type="Proteomes" id="UP000289775"/>
    </source>
</evidence>
<dbReference type="InterPro" id="IPR038081">
    <property type="entry name" value="CalX-like_sf"/>
</dbReference>
<accession>A0A444W8L9</accession>
<keyword evidence="2" id="KW-1185">Reference proteome</keyword>